<dbReference type="InterPro" id="IPR009413">
    <property type="entry name" value="Aegerolysin-typ"/>
</dbReference>
<dbReference type="AlphaFoldDB" id="A0AA40A1V5"/>
<evidence type="ECO:0000313" key="2">
    <source>
        <dbReference type="EMBL" id="KAK0707762.1"/>
    </source>
</evidence>
<proteinExistence type="inferred from homology"/>
<gene>
    <name evidence="2" type="ORF">B0H67DRAFT_647908</name>
</gene>
<dbReference type="EMBL" id="JAUKUA010000006">
    <property type="protein sequence ID" value="KAK0707762.1"/>
    <property type="molecule type" value="Genomic_DNA"/>
</dbReference>
<reference evidence="2" key="1">
    <citation type="submission" date="2023-06" db="EMBL/GenBank/DDBJ databases">
        <title>Genome-scale phylogeny and comparative genomics of the fungal order Sordariales.</title>
        <authorList>
            <consortium name="Lawrence Berkeley National Laboratory"/>
            <person name="Hensen N."/>
            <person name="Bonometti L."/>
            <person name="Westerberg I."/>
            <person name="Brannstrom I.O."/>
            <person name="Guillou S."/>
            <person name="Cros-Aarteil S."/>
            <person name="Calhoun S."/>
            <person name="Haridas S."/>
            <person name="Kuo A."/>
            <person name="Mondo S."/>
            <person name="Pangilinan J."/>
            <person name="Riley R."/>
            <person name="Labutti K."/>
            <person name="Andreopoulos B."/>
            <person name="Lipzen A."/>
            <person name="Chen C."/>
            <person name="Yanf M."/>
            <person name="Daum C."/>
            <person name="Ng V."/>
            <person name="Clum A."/>
            <person name="Steindorff A."/>
            <person name="Ohm R."/>
            <person name="Martin F."/>
            <person name="Silar P."/>
            <person name="Natvig D."/>
            <person name="Lalanne C."/>
            <person name="Gautier V."/>
            <person name="Ament-Velasquez S.L."/>
            <person name="Kruys A."/>
            <person name="Hutchinson M.I."/>
            <person name="Powell A.J."/>
            <person name="Barry K."/>
            <person name="Miller A.N."/>
            <person name="Grigoriev I.V."/>
            <person name="Debuchy R."/>
            <person name="Gladieux P."/>
            <person name="Thoren M.H."/>
            <person name="Johannesson H."/>
        </authorList>
    </citation>
    <scope>NUCLEOTIDE SEQUENCE</scope>
    <source>
        <strain evidence="2">SMH4607-1</strain>
    </source>
</reference>
<sequence length="80" mass="8288">MVINSLLKNGTLSIKNLNASWGKIAIASCGRSDASSGTEGSYDIYDGETKTSDDYVVQATGQNIDSGALGSVTIKVVKTT</sequence>
<organism evidence="2 3">
    <name type="scientific">Lasiosphaeris hirsuta</name>
    <dbReference type="NCBI Taxonomy" id="260670"/>
    <lineage>
        <taxon>Eukaryota</taxon>
        <taxon>Fungi</taxon>
        <taxon>Dikarya</taxon>
        <taxon>Ascomycota</taxon>
        <taxon>Pezizomycotina</taxon>
        <taxon>Sordariomycetes</taxon>
        <taxon>Sordariomycetidae</taxon>
        <taxon>Sordariales</taxon>
        <taxon>Lasiosphaeriaceae</taxon>
        <taxon>Lasiosphaeris</taxon>
    </lineage>
</organism>
<dbReference type="Pfam" id="PF06355">
    <property type="entry name" value="Aegerolysin"/>
    <property type="match status" value="1"/>
</dbReference>
<evidence type="ECO:0000313" key="3">
    <source>
        <dbReference type="Proteomes" id="UP001172102"/>
    </source>
</evidence>
<comment type="similarity">
    <text evidence="1">Belongs to the aegerolysin family.</text>
</comment>
<protein>
    <submittedName>
        <fullName evidence="2">Uncharacterized protein</fullName>
    </submittedName>
</protein>
<keyword evidence="3" id="KW-1185">Reference proteome</keyword>
<dbReference type="Gene3D" id="2.60.270.50">
    <property type="match status" value="2"/>
</dbReference>
<dbReference type="Proteomes" id="UP001172102">
    <property type="component" value="Unassembled WGS sequence"/>
</dbReference>
<comment type="caution">
    <text evidence="2">The sequence shown here is derived from an EMBL/GenBank/DDBJ whole genome shotgun (WGS) entry which is preliminary data.</text>
</comment>
<dbReference type="GO" id="GO:0019836">
    <property type="term" value="P:symbiont-mediated hemolysis of host erythrocyte"/>
    <property type="evidence" value="ECO:0007669"/>
    <property type="project" value="InterPro"/>
</dbReference>
<evidence type="ECO:0000256" key="1">
    <source>
        <dbReference type="ARBA" id="ARBA00010795"/>
    </source>
</evidence>
<accession>A0AA40A1V5</accession>
<name>A0AA40A1V5_9PEZI</name>